<evidence type="ECO:0008006" key="4">
    <source>
        <dbReference type="Google" id="ProtNLM"/>
    </source>
</evidence>
<accession>A0AA36I6W9</accession>
<proteinExistence type="predicted"/>
<name>A0AA36I6W9_9DINO</name>
<feature type="chain" id="PRO_5041204359" description="Endonuclease/exonuclease/phosphatase domain-containing protein" evidence="1">
    <location>
        <begin position="20"/>
        <end position="309"/>
    </location>
</feature>
<sequence length="309" mass="34445">MHRFCHGAVLASSLCQVAGVQVREASLSQLGLLQWNIHAECFRACDKTSQHCDAAYPSCQENGTSLLHSLLADRDFAGLEHFDRSLALPDGFDQVQHSCGGAKGFDYPFDLARLVFSSRWRVKRVKGKALPPMGGCMEKVGNETEDYRAFVGQAFVHESGFEVLVVAAHFPHPHGAGDLQILRDALARFKAQTQLDQVLLLADTNEFRSNAEIMGDVDPSARTVTGSDSHITCCYPNYLYPFDRIIASNFPGAEVRTTLPFGAEREHRVPQWAALNMHDPVLTELYLRSGGRRGQLCMTLLCLLWFFRR</sequence>
<evidence type="ECO:0000256" key="1">
    <source>
        <dbReference type="SAM" id="SignalP"/>
    </source>
</evidence>
<gene>
    <name evidence="2" type="ORF">EVOR1521_LOCUS8622</name>
</gene>
<dbReference type="InterPro" id="IPR036691">
    <property type="entry name" value="Endo/exonu/phosph_ase_sf"/>
</dbReference>
<dbReference type="SUPFAM" id="SSF56219">
    <property type="entry name" value="DNase I-like"/>
    <property type="match status" value="1"/>
</dbReference>
<evidence type="ECO:0000313" key="3">
    <source>
        <dbReference type="Proteomes" id="UP001178507"/>
    </source>
</evidence>
<protein>
    <recommendedName>
        <fullName evidence="4">Endonuclease/exonuclease/phosphatase domain-containing protein</fullName>
    </recommendedName>
</protein>
<keyword evidence="3" id="KW-1185">Reference proteome</keyword>
<comment type="caution">
    <text evidence="2">The sequence shown here is derived from an EMBL/GenBank/DDBJ whole genome shotgun (WGS) entry which is preliminary data.</text>
</comment>
<organism evidence="2 3">
    <name type="scientific">Effrenium voratum</name>
    <dbReference type="NCBI Taxonomy" id="2562239"/>
    <lineage>
        <taxon>Eukaryota</taxon>
        <taxon>Sar</taxon>
        <taxon>Alveolata</taxon>
        <taxon>Dinophyceae</taxon>
        <taxon>Suessiales</taxon>
        <taxon>Symbiodiniaceae</taxon>
        <taxon>Effrenium</taxon>
    </lineage>
</organism>
<dbReference type="AlphaFoldDB" id="A0AA36I6W9"/>
<dbReference type="EMBL" id="CAUJNA010000746">
    <property type="protein sequence ID" value="CAJ1380764.1"/>
    <property type="molecule type" value="Genomic_DNA"/>
</dbReference>
<keyword evidence="1" id="KW-0732">Signal</keyword>
<dbReference type="Proteomes" id="UP001178507">
    <property type="component" value="Unassembled WGS sequence"/>
</dbReference>
<evidence type="ECO:0000313" key="2">
    <source>
        <dbReference type="EMBL" id="CAJ1380764.1"/>
    </source>
</evidence>
<feature type="signal peptide" evidence="1">
    <location>
        <begin position="1"/>
        <end position="19"/>
    </location>
</feature>
<reference evidence="2" key="1">
    <citation type="submission" date="2023-08" db="EMBL/GenBank/DDBJ databases">
        <authorList>
            <person name="Chen Y."/>
            <person name="Shah S."/>
            <person name="Dougan E. K."/>
            <person name="Thang M."/>
            <person name="Chan C."/>
        </authorList>
    </citation>
    <scope>NUCLEOTIDE SEQUENCE</scope>
</reference>